<dbReference type="SUPFAM" id="SSF48484">
    <property type="entry name" value="Lipoxigenase"/>
    <property type="match status" value="1"/>
</dbReference>
<dbReference type="Proteomes" id="UP001152049">
    <property type="component" value="Unassembled WGS sequence"/>
</dbReference>
<dbReference type="Gene3D" id="3.10.450.60">
    <property type="match status" value="1"/>
</dbReference>
<dbReference type="GO" id="GO:0034440">
    <property type="term" value="P:lipid oxidation"/>
    <property type="evidence" value="ECO:0007669"/>
    <property type="project" value="InterPro"/>
</dbReference>
<feature type="domain" description="Lipoxygenase" evidence="10">
    <location>
        <begin position="91"/>
        <end position="645"/>
    </location>
</feature>
<dbReference type="InterPro" id="IPR013819">
    <property type="entry name" value="LipOase_C"/>
</dbReference>
<dbReference type="GO" id="GO:0043651">
    <property type="term" value="P:linoleic acid metabolic process"/>
    <property type="evidence" value="ECO:0007669"/>
    <property type="project" value="UniProtKB-ARBA"/>
</dbReference>
<reference evidence="11" key="1">
    <citation type="submission" date="2022-09" db="EMBL/GenBank/DDBJ databases">
        <title>Fusarium specimens isolated from Avocado Roots.</title>
        <authorList>
            <person name="Stajich J."/>
            <person name="Roper C."/>
            <person name="Heimlech-Rivalta G."/>
        </authorList>
    </citation>
    <scope>NUCLEOTIDE SEQUENCE</scope>
    <source>
        <strain evidence="11">CF00136</strain>
    </source>
</reference>
<name>A0A9W8V907_9HYPO</name>
<keyword evidence="6" id="KW-0223">Dioxygenase</keyword>
<evidence type="ECO:0000256" key="7">
    <source>
        <dbReference type="ARBA" id="ARBA00023002"/>
    </source>
</evidence>
<feature type="region of interest" description="Disordered" evidence="9">
    <location>
        <begin position="204"/>
        <end position="239"/>
    </location>
</feature>
<keyword evidence="12" id="KW-1185">Reference proteome</keyword>
<evidence type="ECO:0000313" key="12">
    <source>
        <dbReference type="Proteomes" id="UP001152049"/>
    </source>
</evidence>
<keyword evidence="7" id="KW-0560">Oxidoreductase</keyword>
<dbReference type="Pfam" id="PF00305">
    <property type="entry name" value="Lipoxygenase"/>
    <property type="match status" value="1"/>
</dbReference>
<evidence type="ECO:0000256" key="2">
    <source>
        <dbReference type="ARBA" id="ARBA00001936"/>
    </source>
</evidence>
<dbReference type="InterPro" id="IPR000907">
    <property type="entry name" value="LipOase"/>
</dbReference>
<dbReference type="PROSITE" id="PS51393">
    <property type="entry name" value="LIPOXYGENASE_3"/>
    <property type="match status" value="1"/>
</dbReference>
<comment type="catalytic activity">
    <reaction evidence="1">
        <text>(9Z,12Z)-octadecadienoate + O2 = (11S)-hydroperoxy-(9Z,12Z)-octadecadienoate</text>
        <dbReference type="Rhea" id="RHEA:18993"/>
        <dbReference type="ChEBI" id="CHEBI:15379"/>
        <dbReference type="ChEBI" id="CHEBI:30245"/>
        <dbReference type="ChEBI" id="CHEBI:57467"/>
        <dbReference type="EC" id="1.13.11.45"/>
    </reaction>
</comment>
<dbReference type="Gene3D" id="1.20.245.10">
    <property type="entry name" value="Lipoxygenase-1, Domain 5"/>
    <property type="match status" value="1"/>
</dbReference>
<sequence length="756" mass="85186">MSASSCAPVPAQSKLDEILNSGINHKIENDPLEVWDKGVFINELLKQGIALSTDENGSLDGELVANKGLEKGSYQGTRLALTEIYSILEEAAVSHFDSRGFEPIFPTQRDLAVKKSIYQWSDGTDGYPPHLKVQDNDEDNLPGDERQNLPWKPGSEKVGVIFNLQETEFVQRIAQAVSFIIPKTIEHEGNPYQGPTIADVEKYNKDNLPNPETASKNGVFSNQDSEKKARQSKNADIMKGRNIGEHDDWYSDARFAQQHLSGVNPSTIETAPADKVEAYVVEAKKQGLEQVKKLLEDGQDLLIQDYSYFRKATGIKDDQIFQNRILEIDDKQKPTGKSVSRYAAASIVVFQLHQDGRLHPIAITLDYRGSLDKSITIFNRRLTPDDKGDIDEKHDWPWRYAKTVAQTADWARHEIATHLVDTHMIEEAIIVATNRTIPEGELLYEILSPHWFRTLALNAAARKLLVPGVIARIAGFGPSSPSPPGSKIHAYDIVDWSYKNFNFQDKYIPNDLKKRGFDLEGETGDKYRNYPYATDMYLLWGIIRDFVKSVLETQYTSDEVVQNDPYIGSWCEEIQTKGQIPSFPTITTVDQLVDAVTMCIHTASPQHTAVNYLQDYYYSFVPSKPPALCTPLPQDLKTLETYTEKHLTEALPIGTGDVKWKDWLLAAQLPELLSFKVEDRYNLITYAKSLYNVNKERTIKENKRFNAVGIRDAAAVLYSRLKDAGLAFEYVSAIQTEGSIEYPVLQPEVTAISILI</sequence>
<keyword evidence="5" id="KW-0479">Metal-binding</keyword>
<protein>
    <recommendedName>
        <fullName evidence="4">Manganese lipoxygenase</fullName>
        <ecNumber evidence="3">1.13.11.45</ecNumber>
    </recommendedName>
</protein>
<evidence type="ECO:0000256" key="8">
    <source>
        <dbReference type="ARBA" id="ARBA00023211"/>
    </source>
</evidence>
<comment type="caution">
    <text evidence="11">The sequence shown here is derived from an EMBL/GenBank/DDBJ whole genome shotgun (WGS) entry which is preliminary data.</text>
</comment>
<dbReference type="GO" id="GO:0050584">
    <property type="term" value="F:linoleate 11-lipoxygenase activity"/>
    <property type="evidence" value="ECO:0007669"/>
    <property type="project" value="UniProtKB-EC"/>
</dbReference>
<comment type="cofactor">
    <cofactor evidence="2">
        <name>Mn(2+)</name>
        <dbReference type="ChEBI" id="CHEBI:29035"/>
    </cofactor>
</comment>
<dbReference type="GO" id="GO:0046872">
    <property type="term" value="F:metal ion binding"/>
    <property type="evidence" value="ECO:0007669"/>
    <property type="project" value="UniProtKB-KW"/>
</dbReference>
<evidence type="ECO:0000256" key="4">
    <source>
        <dbReference type="ARBA" id="ARBA00021175"/>
    </source>
</evidence>
<evidence type="ECO:0000256" key="6">
    <source>
        <dbReference type="ARBA" id="ARBA00022964"/>
    </source>
</evidence>
<dbReference type="PANTHER" id="PTHR11771">
    <property type="entry name" value="LIPOXYGENASE"/>
    <property type="match status" value="1"/>
</dbReference>
<organism evidence="11 12">
    <name type="scientific">Fusarium torreyae</name>
    <dbReference type="NCBI Taxonomy" id="1237075"/>
    <lineage>
        <taxon>Eukaryota</taxon>
        <taxon>Fungi</taxon>
        <taxon>Dikarya</taxon>
        <taxon>Ascomycota</taxon>
        <taxon>Pezizomycotina</taxon>
        <taxon>Sordariomycetes</taxon>
        <taxon>Hypocreomycetidae</taxon>
        <taxon>Hypocreales</taxon>
        <taxon>Nectriaceae</taxon>
        <taxon>Fusarium</taxon>
    </lineage>
</organism>
<dbReference type="AlphaFoldDB" id="A0A9W8V907"/>
<evidence type="ECO:0000259" key="10">
    <source>
        <dbReference type="PROSITE" id="PS51393"/>
    </source>
</evidence>
<evidence type="ECO:0000313" key="11">
    <source>
        <dbReference type="EMBL" id="KAJ4243205.1"/>
    </source>
</evidence>
<evidence type="ECO:0000256" key="3">
    <source>
        <dbReference type="ARBA" id="ARBA00013178"/>
    </source>
</evidence>
<keyword evidence="8" id="KW-0464">Manganese</keyword>
<evidence type="ECO:0000256" key="5">
    <source>
        <dbReference type="ARBA" id="ARBA00022723"/>
    </source>
</evidence>
<evidence type="ECO:0000256" key="1">
    <source>
        <dbReference type="ARBA" id="ARBA00000366"/>
    </source>
</evidence>
<feature type="region of interest" description="Disordered" evidence="9">
    <location>
        <begin position="125"/>
        <end position="152"/>
    </location>
</feature>
<evidence type="ECO:0000256" key="9">
    <source>
        <dbReference type="SAM" id="MobiDB-lite"/>
    </source>
</evidence>
<dbReference type="EMBL" id="JAOQAZ010000061">
    <property type="protein sequence ID" value="KAJ4243205.1"/>
    <property type="molecule type" value="Genomic_DNA"/>
</dbReference>
<proteinExistence type="predicted"/>
<dbReference type="InterPro" id="IPR036226">
    <property type="entry name" value="LipOase_C_sf"/>
</dbReference>
<feature type="compositionally biased region" description="Polar residues" evidence="9">
    <location>
        <begin position="210"/>
        <end position="223"/>
    </location>
</feature>
<gene>
    <name evidence="11" type="ORF">NW762_014841</name>
</gene>
<dbReference type="EC" id="1.13.11.45" evidence="3"/>
<dbReference type="OrthoDB" id="407298at2759"/>
<accession>A0A9W8V907</accession>